<dbReference type="GO" id="GO:0005886">
    <property type="term" value="C:plasma membrane"/>
    <property type="evidence" value="ECO:0007669"/>
    <property type="project" value="UniProtKB-SubCell"/>
</dbReference>
<feature type="transmembrane region" description="Helical" evidence="1">
    <location>
        <begin position="24"/>
        <end position="48"/>
    </location>
</feature>
<keyword evidence="1" id="KW-1003">Cell membrane</keyword>
<feature type="transmembrane region" description="Helical" evidence="1">
    <location>
        <begin position="100"/>
        <end position="121"/>
    </location>
</feature>
<evidence type="ECO:0000313" key="2">
    <source>
        <dbReference type="EMBL" id="MBC6995993.1"/>
    </source>
</evidence>
<feature type="transmembrane region" description="Helical" evidence="1">
    <location>
        <begin position="227"/>
        <end position="252"/>
    </location>
</feature>
<keyword evidence="3" id="KW-1185">Reference proteome</keyword>
<dbReference type="NCBIfam" id="TIGR00697">
    <property type="entry name" value="queuosine precursor transporter"/>
    <property type="match status" value="1"/>
</dbReference>
<dbReference type="Proteomes" id="UP000650081">
    <property type="component" value="Unassembled WGS sequence"/>
</dbReference>
<evidence type="ECO:0000313" key="3">
    <source>
        <dbReference type="Proteomes" id="UP000650081"/>
    </source>
</evidence>
<dbReference type="AlphaFoldDB" id="A0A923PKU2"/>
<dbReference type="HAMAP" id="MF_02088">
    <property type="entry name" value="Q_prec_transport"/>
    <property type="match status" value="1"/>
</dbReference>
<dbReference type="InterPro" id="IPR003744">
    <property type="entry name" value="YhhQ"/>
</dbReference>
<comment type="subcellular location">
    <subcellularLocation>
        <location evidence="1">Cell membrane</location>
        <topology evidence="1">Multi-pass membrane protein</topology>
    </subcellularLocation>
</comment>
<dbReference type="GO" id="GO:0022857">
    <property type="term" value="F:transmembrane transporter activity"/>
    <property type="evidence" value="ECO:0007669"/>
    <property type="project" value="UniProtKB-UniRule"/>
</dbReference>
<dbReference type="Pfam" id="PF02592">
    <property type="entry name" value="Vut_1"/>
    <property type="match status" value="1"/>
</dbReference>
<dbReference type="RefSeq" id="WP_187468019.1">
    <property type="nucleotide sequence ID" value="NZ_JACSIT010000143.1"/>
</dbReference>
<dbReference type="PANTHER" id="PTHR34300:SF2">
    <property type="entry name" value="QUEUOSINE PRECURSOR TRANSPORTER-RELATED"/>
    <property type="match status" value="1"/>
</dbReference>
<evidence type="ECO:0000256" key="1">
    <source>
        <dbReference type="HAMAP-Rule" id="MF_02088"/>
    </source>
</evidence>
<feature type="transmembrane region" description="Helical" evidence="1">
    <location>
        <begin position="141"/>
        <end position="163"/>
    </location>
</feature>
<keyword evidence="1" id="KW-0812">Transmembrane</keyword>
<protein>
    <recommendedName>
        <fullName evidence="1">Probable queuosine precursor transporter</fullName>
        <shortName evidence="1">Q precursor transporter</shortName>
    </recommendedName>
</protein>
<accession>A0A923PKU2</accession>
<dbReference type="PANTHER" id="PTHR34300">
    <property type="entry name" value="QUEUOSINE PRECURSOR TRANSPORTER-RELATED"/>
    <property type="match status" value="1"/>
</dbReference>
<sequence>MPHSGPTPTLTAPADVITYRPSRLFIILAGFFVANALVAELIGVKIFALEDTLGIAAWNFNLFGEIGALQFSAGVVLWPIVFVMTDLLNEYYGRRGVRMLSFLTVALISYAFLMIFAAIQLAPADWWVVQSAARNVPDSQAAFAITFGQGLFIIVGSLAAFLLAQLTDVFVFQRIRGRTGEGRLWLRATGSTVVSQLVDSLVVLIVAFKLGPELFGGVADPWPWSRILAVATVQYTFKFLMAVVLTPVIYLLHGWIDRYLGHELAEALKARAGR</sequence>
<keyword evidence="1" id="KW-0472">Membrane</keyword>
<keyword evidence="1" id="KW-0813">Transport</keyword>
<dbReference type="EMBL" id="JACSIT010000143">
    <property type="protein sequence ID" value="MBC6995993.1"/>
    <property type="molecule type" value="Genomic_DNA"/>
</dbReference>
<name>A0A923PKU2_9BACT</name>
<comment type="caution">
    <text evidence="2">The sequence shown here is derived from an EMBL/GenBank/DDBJ whole genome shotgun (WGS) entry which is preliminary data.</text>
</comment>
<organism evidence="2 3">
    <name type="scientific">Neolewinella lacunae</name>
    <dbReference type="NCBI Taxonomy" id="1517758"/>
    <lineage>
        <taxon>Bacteria</taxon>
        <taxon>Pseudomonadati</taxon>
        <taxon>Bacteroidota</taxon>
        <taxon>Saprospiria</taxon>
        <taxon>Saprospirales</taxon>
        <taxon>Lewinellaceae</taxon>
        <taxon>Neolewinella</taxon>
    </lineage>
</organism>
<comment type="similarity">
    <text evidence="1">Belongs to the vitamin uptake transporter (VUT/ECF) (TC 2.A.88) family. Q precursor transporter subfamily.</text>
</comment>
<proteinExistence type="inferred from homology"/>
<comment type="function">
    <text evidence="1">Involved in the import of queuosine (Q) precursors, required for Q precursor salvage.</text>
</comment>
<gene>
    <name evidence="2" type="ORF">H9S92_17625</name>
</gene>
<reference evidence="2" key="1">
    <citation type="submission" date="2020-08" db="EMBL/GenBank/DDBJ databases">
        <title>Lewinella bacteria from marine environments.</title>
        <authorList>
            <person name="Zhong Y."/>
        </authorList>
    </citation>
    <scope>NUCLEOTIDE SEQUENCE</scope>
    <source>
        <strain evidence="2">KCTC 42187</strain>
    </source>
</reference>
<feature type="transmembrane region" description="Helical" evidence="1">
    <location>
        <begin position="68"/>
        <end position="88"/>
    </location>
</feature>
<feature type="transmembrane region" description="Helical" evidence="1">
    <location>
        <begin position="184"/>
        <end position="207"/>
    </location>
</feature>
<keyword evidence="1" id="KW-1133">Transmembrane helix</keyword>